<dbReference type="PANTHER" id="PTHR21490">
    <property type="entry name" value="ENKURIN-RELATED"/>
    <property type="match status" value="1"/>
</dbReference>
<feature type="compositionally biased region" description="Polar residues" evidence="7">
    <location>
        <begin position="85"/>
        <end position="95"/>
    </location>
</feature>
<evidence type="ECO:0000256" key="2">
    <source>
        <dbReference type="ARBA" id="ARBA00004245"/>
    </source>
</evidence>
<feature type="region of interest" description="Disordered" evidence="7">
    <location>
        <begin position="39"/>
        <end position="131"/>
    </location>
</feature>
<dbReference type="Pfam" id="PF13864">
    <property type="entry name" value="Enkurin"/>
    <property type="match status" value="1"/>
</dbReference>
<gene>
    <name evidence="9" type="ORF">AB1Y20_001775</name>
</gene>
<feature type="region of interest" description="Disordered" evidence="7">
    <location>
        <begin position="189"/>
        <end position="232"/>
    </location>
</feature>
<evidence type="ECO:0000256" key="1">
    <source>
        <dbReference type="ARBA" id="ARBA00004138"/>
    </source>
</evidence>
<feature type="region of interest" description="Disordered" evidence="7">
    <location>
        <begin position="242"/>
        <end position="261"/>
    </location>
</feature>
<comment type="subcellular location">
    <subcellularLocation>
        <location evidence="1">Cell projection</location>
        <location evidence="1">Cilium</location>
    </subcellularLocation>
    <subcellularLocation>
        <location evidence="2">Cytoplasm</location>
        <location evidence="2">Cytoskeleton</location>
    </subcellularLocation>
</comment>
<name>A0AB34KCC2_PRYPA</name>
<dbReference type="GO" id="GO:0005881">
    <property type="term" value="C:cytoplasmic microtubule"/>
    <property type="evidence" value="ECO:0007669"/>
    <property type="project" value="TreeGrafter"/>
</dbReference>
<evidence type="ECO:0000256" key="6">
    <source>
        <dbReference type="SAM" id="Coils"/>
    </source>
</evidence>
<feature type="compositionally biased region" description="Basic and acidic residues" evidence="7">
    <location>
        <begin position="61"/>
        <end position="80"/>
    </location>
</feature>
<feature type="domain" description="Enkurin" evidence="8">
    <location>
        <begin position="266"/>
        <end position="358"/>
    </location>
</feature>
<sequence>MDLLARINAQNAEIERSPAELPGRPTVIRTQQAMGAYADSRLSEQLQHSHLQPPVPSVTEEALRAQERELDRQLQMERSKPHNAPRTQKPPSTLAHNKENHSRGSIPLMPGGRPPATATPSDARSMVPSERRRRPVHFSHLMVKESATSQMEEFMNPATSIRDQMRRAGVEPKNHQREQRERIHELAMQRKQEAQSAAAREDEKKRKEQALRERSRMMHQTAQAQGPSAYPEVSERVVSAGRRAPKTQEESTRHAPGAVPEYLRRRKEQWAAEAEAEAKKAAAEAECPPGLRLVGPEEKERILQTLAEEKAKSTLELQSLPFVVKTKATQLRKDQLEQRLQQIDQATAEYLKEKVFVPAG</sequence>
<protein>
    <recommendedName>
        <fullName evidence="8">Enkurin domain-containing protein</fullName>
    </recommendedName>
</protein>
<evidence type="ECO:0000256" key="7">
    <source>
        <dbReference type="SAM" id="MobiDB-lite"/>
    </source>
</evidence>
<dbReference type="PROSITE" id="PS51665">
    <property type="entry name" value="ENKURIN"/>
    <property type="match status" value="1"/>
</dbReference>
<evidence type="ECO:0000256" key="4">
    <source>
        <dbReference type="ARBA" id="ARBA00023212"/>
    </source>
</evidence>
<dbReference type="PANTHER" id="PTHR21490:SF2">
    <property type="entry name" value="ENKURIN DOMAIN-CONTAINING PROTEIN 1"/>
    <property type="match status" value="1"/>
</dbReference>
<feature type="coiled-coil region" evidence="6">
    <location>
        <begin position="326"/>
        <end position="353"/>
    </location>
</feature>
<keyword evidence="3" id="KW-0963">Cytoplasm</keyword>
<reference evidence="9 10" key="1">
    <citation type="journal article" date="2024" name="Science">
        <title>Giant polyketide synthase enzymes in the biosynthesis of giant marine polyether toxins.</title>
        <authorList>
            <person name="Fallon T.R."/>
            <person name="Shende V.V."/>
            <person name="Wierzbicki I.H."/>
            <person name="Pendleton A.L."/>
            <person name="Watervoot N.F."/>
            <person name="Auber R.P."/>
            <person name="Gonzalez D.J."/>
            <person name="Wisecaver J.H."/>
            <person name="Moore B.S."/>
        </authorList>
    </citation>
    <scope>NUCLEOTIDE SEQUENCE [LARGE SCALE GENOMIC DNA]</scope>
    <source>
        <strain evidence="9 10">12B1</strain>
    </source>
</reference>
<dbReference type="Proteomes" id="UP001515480">
    <property type="component" value="Unassembled WGS sequence"/>
</dbReference>
<dbReference type="InterPro" id="IPR052102">
    <property type="entry name" value="Enkurin_domain-protein"/>
</dbReference>
<proteinExistence type="predicted"/>
<evidence type="ECO:0000313" key="10">
    <source>
        <dbReference type="Proteomes" id="UP001515480"/>
    </source>
</evidence>
<comment type="caution">
    <text evidence="9">The sequence shown here is derived from an EMBL/GenBank/DDBJ whole genome shotgun (WGS) entry which is preliminary data.</text>
</comment>
<keyword evidence="6" id="KW-0175">Coiled coil</keyword>
<evidence type="ECO:0000256" key="5">
    <source>
        <dbReference type="ARBA" id="ARBA00023273"/>
    </source>
</evidence>
<feature type="compositionally biased region" description="Basic and acidic residues" evidence="7">
    <location>
        <begin position="189"/>
        <end position="216"/>
    </location>
</feature>
<keyword evidence="4" id="KW-0206">Cytoskeleton</keyword>
<accession>A0AB34KCC2</accession>
<dbReference type="AlphaFoldDB" id="A0AB34KCC2"/>
<organism evidence="9 10">
    <name type="scientific">Prymnesium parvum</name>
    <name type="common">Toxic golden alga</name>
    <dbReference type="NCBI Taxonomy" id="97485"/>
    <lineage>
        <taxon>Eukaryota</taxon>
        <taxon>Haptista</taxon>
        <taxon>Haptophyta</taxon>
        <taxon>Prymnesiophyceae</taxon>
        <taxon>Prymnesiales</taxon>
        <taxon>Prymnesiaceae</taxon>
        <taxon>Prymnesium</taxon>
    </lineage>
</organism>
<evidence type="ECO:0000313" key="9">
    <source>
        <dbReference type="EMBL" id="KAL1530882.1"/>
    </source>
</evidence>
<keyword evidence="10" id="KW-1185">Reference proteome</keyword>
<evidence type="ECO:0000256" key="3">
    <source>
        <dbReference type="ARBA" id="ARBA00022490"/>
    </source>
</evidence>
<dbReference type="InterPro" id="IPR027012">
    <property type="entry name" value="Enkurin_dom"/>
</dbReference>
<dbReference type="EMBL" id="JBGBPQ010000001">
    <property type="protein sequence ID" value="KAL1530882.1"/>
    <property type="molecule type" value="Genomic_DNA"/>
</dbReference>
<keyword evidence="5" id="KW-0966">Cell projection</keyword>
<dbReference type="GO" id="GO:0005929">
    <property type="term" value="C:cilium"/>
    <property type="evidence" value="ECO:0007669"/>
    <property type="project" value="UniProtKB-SubCell"/>
</dbReference>
<evidence type="ECO:0000259" key="8">
    <source>
        <dbReference type="PROSITE" id="PS51665"/>
    </source>
</evidence>